<evidence type="ECO:0000256" key="3">
    <source>
        <dbReference type="ARBA" id="ARBA00022679"/>
    </source>
</evidence>
<reference evidence="6 7" key="1">
    <citation type="submission" date="2019-12" db="EMBL/GenBank/DDBJ databases">
        <authorList>
            <person name="Alioto T."/>
            <person name="Alioto T."/>
            <person name="Gomez Garrido J."/>
        </authorList>
    </citation>
    <scope>NUCLEOTIDE SEQUENCE [LARGE SCALE GENOMIC DNA]</scope>
</reference>
<accession>A0A8S0Q5U7</accession>
<evidence type="ECO:0000256" key="4">
    <source>
        <dbReference type="RuleBase" id="RU003718"/>
    </source>
</evidence>
<evidence type="ECO:0000313" key="6">
    <source>
        <dbReference type="EMBL" id="CAA2960614.1"/>
    </source>
</evidence>
<dbReference type="PROSITE" id="PS00375">
    <property type="entry name" value="UDPGT"/>
    <property type="match status" value="1"/>
</dbReference>
<gene>
    <name evidence="6" type="ORF">OLEA9_A055224</name>
</gene>
<comment type="similarity">
    <text evidence="1 4">Belongs to the UDP-glycosyltransferase family.</text>
</comment>
<dbReference type="PANTHER" id="PTHR11926:SF774">
    <property type="entry name" value="UDP-GLYCOSYLTRANSFERASE 85A1-RELATED"/>
    <property type="match status" value="1"/>
</dbReference>
<evidence type="ECO:0000256" key="2">
    <source>
        <dbReference type="ARBA" id="ARBA00022676"/>
    </source>
</evidence>
<keyword evidence="7" id="KW-1185">Reference proteome</keyword>
<evidence type="ECO:0000256" key="5">
    <source>
        <dbReference type="RuleBase" id="RU362057"/>
    </source>
</evidence>
<dbReference type="AlphaFoldDB" id="A0A8S0Q5U7"/>
<dbReference type="Gramene" id="OE9A055224T1">
    <property type="protein sequence ID" value="OE9A055224C1"/>
    <property type="gene ID" value="OE9A055224"/>
</dbReference>
<dbReference type="FunFam" id="3.40.50.2000:FF:000078">
    <property type="entry name" value="Glycosyltransferase"/>
    <property type="match status" value="1"/>
</dbReference>
<organism evidence="6 7">
    <name type="scientific">Olea europaea subsp. europaea</name>
    <dbReference type="NCBI Taxonomy" id="158383"/>
    <lineage>
        <taxon>Eukaryota</taxon>
        <taxon>Viridiplantae</taxon>
        <taxon>Streptophyta</taxon>
        <taxon>Embryophyta</taxon>
        <taxon>Tracheophyta</taxon>
        <taxon>Spermatophyta</taxon>
        <taxon>Magnoliopsida</taxon>
        <taxon>eudicotyledons</taxon>
        <taxon>Gunneridae</taxon>
        <taxon>Pentapetalae</taxon>
        <taxon>asterids</taxon>
        <taxon>lamiids</taxon>
        <taxon>Lamiales</taxon>
        <taxon>Oleaceae</taxon>
        <taxon>Oleeae</taxon>
        <taxon>Olea</taxon>
    </lineage>
</organism>
<dbReference type="InterPro" id="IPR002213">
    <property type="entry name" value="UDP_glucos_trans"/>
</dbReference>
<dbReference type="Pfam" id="PF00201">
    <property type="entry name" value="UDPGT"/>
    <property type="match status" value="1"/>
</dbReference>
<dbReference type="CDD" id="cd03784">
    <property type="entry name" value="GT1_Gtf-like"/>
    <property type="match status" value="1"/>
</dbReference>
<dbReference type="EMBL" id="CACTIH010000423">
    <property type="protein sequence ID" value="CAA2960614.1"/>
    <property type="molecule type" value="Genomic_DNA"/>
</dbReference>
<proteinExistence type="inferred from homology"/>
<dbReference type="SUPFAM" id="SSF53756">
    <property type="entry name" value="UDP-Glycosyltransferase/glycogen phosphorylase"/>
    <property type="match status" value="1"/>
</dbReference>
<dbReference type="InterPro" id="IPR035595">
    <property type="entry name" value="UDP_glycos_trans_CS"/>
</dbReference>
<dbReference type="EC" id="2.4.1.-" evidence="5"/>
<name>A0A8S0Q5U7_OLEEU</name>
<protein>
    <recommendedName>
        <fullName evidence="5">Glycosyltransferase</fullName>
        <ecNumber evidence="5">2.4.1.-</ecNumber>
    </recommendedName>
</protein>
<dbReference type="GO" id="GO:0080043">
    <property type="term" value="F:quercetin 3-O-glucosyltransferase activity"/>
    <property type="evidence" value="ECO:0007669"/>
    <property type="project" value="TreeGrafter"/>
</dbReference>
<keyword evidence="3 4" id="KW-0808">Transferase</keyword>
<dbReference type="OrthoDB" id="5835829at2759"/>
<evidence type="ECO:0000313" key="7">
    <source>
        <dbReference type="Proteomes" id="UP000594638"/>
    </source>
</evidence>
<dbReference type="PANTHER" id="PTHR11926">
    <property type="entry name" value="GLUCOSYL/GLUCURONOSYL TRANSFERASES"/>
    <property type="match status" value="1"/>
</dbReference>
<evidence type="ECO:0000256" key="1">
    <source>
        <dbReference type="ARBA" id="ARBA00009995"/>
    </source>
</evidence>
<dbReference type="Proteomes" id="UP000594638">
    <property type="component" value="Unassembled WGS sequence"/>
</dbReference>
<comment type="caution">
    <text evidence="6">The sequence shown here is derived from an EMBL/GenBank/DDBJ whole genome shotgun (WGS) entry which is preliminary data.</text>
</comment>
<keyword evidence="2 4" id="KW-0328">Glycosyltransferase</keyword>
<dbReference type="Gene3D" id="3.40.50.2000">
    <property type="entry name" value="Glycogen Phosphorylase B"/>
    <property type="match status" value="2"/>
</dbReference>
<dbReference type="GO" id="GO:0080044">
    <property type="term" value="F:quercetin 7-O-glucosyltransferase activity"/>
    <property type="evidence" value="ECO:0007669"/>
    <property type="project" value="TreeGrafter"/>
</dbReference>
<sequence>MEERQRKPHAIIIPFCFQGHITPAINLALKLASKGFTITYIHTEFIHHSISKAHSHNSSTEVDFFAEARKSGLDIHYSTISDGFPPEFDRDLNFDEFWDSMFRDFPVRVDELVGKTIQCNPSSVYFLIADTFYSWPAAIAEKYSLVNVSLWTEPAMVFAIDYHLDLLRENGHLPWNGDLEHQIDYIPGVQPISKRDLMSYLQDDDVTTTLLKIVIKGFEQVKKADFILCNTIHELESGSLSTLNLEKPTYAIGPINFDTTFTKISVAKSIWPESDCTQWLNSKPPGSVLYISFGSIAQSNKQDIGEIANALLLTGVNFIWILRPDIAGPDETDILPDGFNNRVKGRGLILSWCNQNIVLSHESVGGFITHCGWNSVLESIWYGVPMICYPLIADQPTNRKLVVSDWKIGINLCDGEQLTMKEVAQKINLLMSGKTSHDLKQEMKKVRKIMHSALDMDGSSQRNFVQFLENLKVKLYERIEEVPSIG</sequence>